<feature type="signal peptide" evidence="1">
    <location>
        <begin position="1"/>
        <end position="17"/>
    </location>
</feature>
<feature type="chain" id="PRO_5042459990" evidence="1">
    <location>
        <begin position="18"/>
        <end position="312"/>
    </location>
</feature>
<organism evidence="2 3">
    <name type="scientific">Colletotrichum phormii</name>
    <dbReference type="NCBI Taxonomy" id="359342"/>
    <lineage>
        <taxon>Eukaryota</taxon>
        <taxon>Fungi</taxon>
        <taxon>Dikarya</taxon>
        <taxon>Ascomycota</taxon>
        <taxon>Pezizomycotina</taxon>
        <taxon>Sordariomycetes</taxon>
        <taxon>Hypocreomycetidae</taxon>
        <taxon>Glomerellales</taxon>
        <taxon>Glomerellaceae</taxon>
        <taxon>Colletotrichum</taxon>
        <taxon>Colletotrichum acutatum species complex</taxon>
    </lineage>
</organism>
<dbReference type="GeneID" id="85477188"/>
<keyword evidence="1" id="KW-0732">Signal</keyword>
<name>A0AAJ0EG27_9PEZI</name>
<dbReference type="Proteomes" id="UP001243989">
    <property type="component" value="Unassembled WGS sequence"/>
</dbReference>
<protein>
    <submittedName>
        <fullName evidence="2">Spherulation-specific family 4-domain-containing protein</fullName>
    </submittedName>
</protein>
<dbReference type="PANTHER" id="PTHR35040:SF9">
    <property type="entry name" value="4-LIKE CELL SURFACE PROTEIN, PUTATIVE (AFU_ORTHOLOGUE AFUA_4G14080)-RELATED"/>
    <property type="match status" value="1"/>
</dbReference>
<dbReference type="InterPro" id="IPR021986">
    <property type="entry name" value="Spherulin4"/>
</dbReference>
<evidence type="ECO:0000313" key="3">
    <source>
        <dbReference type="Proteomes" id="UP001243989"/>
    </source>
</evidence>
<accession>A0AAJ0EG27</accession>
<sequence length="312" mass="33579">MMKLLPSIASLLGTAAAAVDILLPLYIYPINDSQKPYDGTVDWQAAIAAIDAHPDLTFNVIINPNSGPPFASEAGIKIDWAQWIGQINNRPNTVTLGYISTLGTVQAQPQDIAIVKQGVDTYAAWDITNSWDGNSWDIHMDGIFFDEVNTAPAQLQYYTDVTNYAKSATGVVVLNPGVAVNPASSSLYTVADAILSLETCYTADPNAPQDRCPRNTYTPFTTASLSSLPTDVAQRVKSAVLVHDFYDDWEPYQPASVATLQADINAIVAQGVHSFYITQWGYNESFTREPASVGTVSNLLALAEGLASGVPL</sequence>
<evidence type="ECO:0000256" key="1">
    <source>
        <dbReference type="SAM" id="SignalP"/>
    </source>
</evidence>
<dbReference type="RefSeq" id="XP_060446206.1">
    <property type="nucleotide sequence ID" value="XM_060592326.1"/>
</dbReference>
<evidence type="ECO:0000313" key="2">
    <source>
        <dbReference type="EMBL" id="KAK1637599.1"/>
    </source>
</evidence>
<dbReference type="AlphaFoldDB" id="A0AAJ0EG27"/>
<comment type="caution">
    <text evidence="2">The sequence shown here is derived from an EMBL/GenBank/DDBJ whole genome shotgun (WGS) entry which is preliminary data.</text>
</comment>
<proteinExistence type="predicted"/>
<keyword evidence="3" id="KW-1185">Reference proteome</keyword>
<dbReference type="PANTHER" id="PTHR35040">
    <property type="match status" value="1"/>
</dbReference>
<dbReference type="Pfam" id="PF12138">
    <property type="entry name" value="Spherulin4"/>
    <property type="match status" value="1"/>
</dbReference>
<dbReference type="EMBL" id="JAHMHQ010000008">
    <property type="protein sequence ID" value="KAK1637599.1"/>
    <property type="molecule type" value="Genomic_DNA"/>
</dbReference>
<gene>
    <name evidence="2" type="ORF">BDP81DRAFT_448727</name>
</gene>
<reference evidence="2" key="1">
    <citation type="submission" date="2021-06" db="EMBL/GenBank/DDBJ databases">
        <title>Comparative genomics, transcriptomics and evolutionary studies reveal genomic signatures of adaptation to plant cell wall in hemibiotrophic fungi.</title>
        <authorList>
            <consortium name="DOE Joint Genome Institute"/>
            <person name="Baroncelli R."/>
            <person name="Diaz J.F."/>
            <person name="Benocci T."/>
            <person name="Peng M."/>
            <person name="Battaglia E."/>
            <person name="Haridas S."/>
            <person name="Andreopoulos W."/>
            <person name="Labutti K."/>
            <person name="Pangilinan J."/>
            <person name="Floch G.L."/>
            <person name="Makela M.R."/>
            <person name="Henrissat B."/>
            <person name="Grigoriev I.V."/>
            <person name="Crouch J.A."/>
            <person name="De Vries R.P."/>
            <person name="Sukno S.A."/>
            <person name="Thon M.R."/>
        </authorList>
    </citation>
    <scope>NUCLEOTIDE SEQUENCE</scope>
    <source>
        <strain evidence="2">CBS 102054</strain>
    </source>
</reference>